<comment type="caution">
    <text evidence="1">The sequence shown here is derived from an EMBL/GenBank/DDBJ whole genome shotgun (WGS) entry which is preliminary data.</text>
</comment>
<reference evidence="1 2" key="1">
    <citation type="journal article" date="2022" name="DNA Res.">
        <title>Chromosomal-level genome assembly of the orchid tree Bauhinia variegata (Leguminosae; Cercidoideae) supports the allotetraploid origin hypothesis of Bauhinia.</title>
        <authorList>
            <person name="Zhong Y."/>
            <person name="Chen Y."/>
            <person name="Zheng D."/>
            <person name="Pang J."/>
            <person name="Liu Y."/>
            <person name="Luo S."/>
            <person name="Meng S."/>
            <person name="Qian L."/>
            <person name="Wei D."/>
            <person name="Dai S."/>
            <person name="Zhou R."/>
        </authorList>
    </citation>
    <scope>NUCLEOTIDE SEQUENCE [LARGE SCALE GENOMIC DNA]</scope>
    <source>
        <strain evidence="1">BV-YZ2020</strain>
    </source>
</reference>
<protein>
    <submittedName>
        <fullName evidence="1">Uncharacterized protein</fullName>
    </submittedName>
</protein>
<gene>
    <name evidence="1" type="ORF">L6164_025048</name>
</gene>
<proteinExistence type="predicted"/>
<dbReference type="Proteomes" id="UP000828941">
    <property type="component" value="Chromosome 10"/>
</dbReference>
<keyword evidence="2" id="KW-1185">Reference proteome</keyword>
<name>A0ACB9M2F3_BAUVA</name>
<evidence type="ECO:0000313" key="1">
    <source>
        <dbReference type="EMBL" id="KAI4317150.1"/>
    </source>
</evidence>
<accession>A0ACB9M2F3</accession>
<sequence length="367" mass="40807">MGDKTPYLIVVLLQVIYAGMILLSKAVLNQGMKSCVFIFYRQLVGTIVLVPLAIIFEGRSALPISFVTFCKIFMLSFIGISVSLNVYAMALTYTSATLGAAIINTLPVSTFFFATLLRMEKVKIRTKPGIAKVAGLVVCMGGVGILALYKGPRLKPLELHHLLSGPYRHSQSQYQYQDQDDFASRTRWILGSLLLFCAIISWGFWLVIQARLLQSYPSKLTLISLQCFFSSIQSFGIAVALERDFQQWKLEWNVRLLAVLYCGTMVTGLSYYMQVWVIQKKGPVFLATWNPLSLVLTLIGSTILLGEAVRLGSVLGGILLVLSLYCVLWAKTVEERSVKHNVGPLPLYEEKQCSEVKEAEPTTPPKG</sequence>
<evidence type="ECO:0000313" key="2">
    <source>
        <dbReference type="Proteomes" id="UP000828941"/>
    </source>
</evidence>
<dbReference type="EMBL" id="CM039435">
    <property type="protein sequence ID" value="KAI4317150.1"/>
    <property type="molecule type" value="Genomic_DNA"/>
</dbReference>
<organism evidence="1 2">
    <name type="scientific">Bauhinia variegata</name>
    <name type="common">Purple orchid tree</name>
    <name type="synonym">Phanera variegata</name>
    <dbReference type="NCBI Taxonomy" id="167791"/>
    <lineage>
        <taxon>Eukaryota</taxon>
        <taxon>Viridiplantae</taxon>
        <taxon>Streptophyta</taxon>
        <taxon>Embryophyta</taxon>
        <taxon>Tracheophyta</taxon>
        <taxon>Spermatophyta</taxon>
        <taxon>Magnoliopsida</taxon>
        <taxon>eudicotyledons</taxon>
        <taxon>Gunneridae</taxon>
        <taxon>Pentapetalae</taxon>
        <taxon>rosids</taxon>
        <taxon>fabids</taxon>
        <taxon>Fabales</taxon>
        <taxon>Fabaceae</taxon>
        <taxon>Cercidoideae</taxon>
        <taxon>Cercideae</taxon>
        <taxon>Bauhiniinae</taxon>
        <taxon>Bauhinia</taxon>
    </lineage>
</organism>